<feature type="transmembrane region" description="Helical" evidence="9">
    <location>
        <begin position="6"/>
        <end position="24"/>
    </location>
</feature>
<evidence type="ECO:0000256" key="4">
    <source>
        <dbReference type="ARBA" id="ARBA00022692"/>
    </source>
</evidence>
<evidence type="ECO:0008006" key="13">
    <source>
        <dbReference type="Google" id="ProtNLM"/>
    </source>
</evidence>
<dbReference type="EnsemblMetazoa" id="HelroT89692">
    <property type="protein sequence ID" value="HelroP89692"/>
    <property type="gene ID" value="HelroG89692"/>
</dbReference>
<sequence length="77" mass="8917">MAYWALLGFTLFWAVVGGVVPWFIPKGPNRGIIQTMLVETAVCCYLFWLCTWLMQLHPLIGPQLTTDTLKIMKEEWK</sequence>
<evidence type="ECO:0000313" key="11">
    <source>
        <dbReference type="EnsemblMetazoa" id="HelroP89692"/>
    </source>
</evidence>
<dbReference type="InterPro" id="IPR017385">
    <property type="entry name" value="ATPase_V0-cplx_e1/e2_su_met"/>
</dbReference>
<keyword evidence="3" id="KW-0813">Transport</keyword>
<gene>
    <name evidence="11" type="primary">20217007</name>
    <name evidence="10" type="ORF">HELRODRAFT_89692</name>
</gene>
<dbReference type="GO" id="GO:0055085">
    <property type="term" value="P:transmembrane transport"/>
    <property type="evidence" value="ECO:0000318"/>
    <property type="project" value="GO_Central"/>
</dbReference>
<keyword evidence="8 9" id="KW-0472">Membrane</keyword>
<dbReference type="GO" id="GO:0033179">
    <property type="term" value="C:proton-transporting V-type ATPase, V0 domain"/>
    <property type="evidence" value="ECO:0007669"/>
    <property type="project" value="InterPro"/>
</dbReference>
<dbReference type="GO" id="GO:0012505">
    <property type="term" value="C:endomembrane system"/>
    <property type="evidence" value="ECO:0007669"/>
    <property type="project" value="UniProtKB-SubCell"/>
</dbReference>
<keyword evidence="7" id="KW-0406">Ion transport</keyword>
<dbReference type="EMBL" id="AMQM01007683">
    <property type="status" value="NOT_ANNOTATED_CDS"/>
    <property type="molecule type" value="Genomic_DNA"/>
</dbReference>
<keyword evidence="12" id="KW-1185">Reference proteome</keyword>
<reference evidence="10 12" key="2">
    <citation type="journal article" date="2013" name="Nature">
        <title>Insights into bilaterian evolution from three spiralian genomes.</title>
        <authorList>
            <person name="Simakov O."/>
            <person name="Marletaz F."/>
            <person name="Cho S.J."/>
            <person name="Edsinger-Gonzales E."/>
            <person name="Havlak P."/>
            <person name="Hellsten U."/>
            <person name="Kuo D.H."/>
            <person name="Larsson T."/>
            <person name="Lv J."/>
            <person name="Arendt D."/>
            <person name="Savage R."/>
            <person name="Osoegawa K."/>
            <person name="de Jong P."/>
            <person name="Grimwood J."/>
            <person name="Chapman J.A."/>
            <person name="Shapiro H."/>
            <person name="Aerts A."/>
            <person name="Otillar R.P."/>
            <person name="Terry A.Y."/>
            <person name="Boore J.L."/>
            <person name="Grigoriev I.V."/>
            <person name="Lindberg D.R."/>
            <person name="Seaver E.C."/>
            <person name="Weisblat D.A."/>
            <person name="Putnam N.H."/>
            <person name="Rokhsar D.S."/>
        </authorList>
    </citation>
    <scope>NUCLEOTIDE SEQUENCE</scope>
</reference>
<dbReference type="InterPro" id="IPR008389">
    <property type="entry name" value="ATPase_V0-cplx_e1/e2_su"/>
</dbReference>
<evidence type="ECO:0000256" key="5">
    <source>
        <dbReference type="ARBA" id="ARBA00022781"/>
    </source>
</evidence>
<protein>
    <recommendedName>
        <fullName evidence="13">V-type proton ATPase subunit</fullName>
    </recommendedName>
</protein>
<dbReference type="PANTHER" id="PTHR12263:SF0">
    <property type="entry name" value="V-TYPE PROTON ATPASE SUBUNIT"/>
    <property type="match status" value="1"/>
</dbReference>
<evidence type="ECO:0000256" key="7">
    <source>
        <dbReference type="ARBA" id="ARBA00023065"/>
    </source>
</evidence>
<comment type="subcellular location">
    <subcellularLocation>
        <location evidence="1">Endomembrane system</location>
        <topology evidence="1">Multi-pass membrane protein</topology>
    </subcellularLocation>
</comment>
<reference evidence="11" key="3">
    <citation type="submission" date="2015-06" db="UniProtKB">
        <authorList>
            <consortium name="EnsemblMetazoa"/>
        </authorList>
    </citation>
    <scope>IDENTIFICATION</scope>
</reference>
<evidence type="ECO:0000256" key="1">
    <source>
        <dbReference type="ARBA" id="ARBA00004127"/>
    </source>
</evidence>
<dbReference type="KEGG" id="hro:HELRODRAFT_89692"/>
<evidence type="ECO:0000256" key="6">
    <source>
        <dbReference type="ARBA" id="ARBA00022989"/>
    </source>
</evidence>
<dbReference type="Proteomes" id="UP000015101">
    <property type="component" value="Unassembled WGS sequence"/>
</dbReference>
<dbReference type="OMA" id="SWNMPIT"/>
<evidence type="ECO:0000313" key="10">
    <source>
        <dbReference type="EMBL" id="ESN92258.1"/>
    </source>
</evidence>
<accession>T1G7G0</accession>
<dbReference type="GO" id="GO:0046961">
    <property type="term" value="F:proton-transporting ATPase activity, rotational mechanism"/>
    <property type="evidence" value="ECO:0007669"/>
    <property type="project" value="InterPro"/>
</dbReference>
<dbReference type="PIRSF" id="PIRSF038097">
    <property type="entry name" value="V-ATP_synth_e1/e2"/>
    <property type="match status" value="1"/>
</dbReference>
<dbReference type="AlphaFoldDB" id="T1G7G0"/>
<dbReference type="Pfam" id="PF05493">
    <property type="entry name" value="ATP_synt_H"/>
    <property type="match status" value="1"/>
</dbReference>
<reference evidence="12" key="1">
    <citation type="submission" date="2012-12" db="EMBL/GenBank/DDBJ databases">
        <authorList>
            <person name="Hellsten U."/>
            <person name="Grimwood J."/>
            <person name="Chapman J.A."/>
            <person name="Shapiro H."/>
            <person name="Aerts A."/>
            <person name="Otillar R.P."/>
            <person name="Terry A.Y."/>
            <person name="Boore J.L."/>
            <person name="Simakov O."/>
            <person name="Marletaz F."/>
            <person name="Cho S.-J."/>
            <person name="Edsinger-Gonzales E."/>
            <person name="Havlak P."/>
            <person name="Kuo D.-H."/>
            <person name="Larsson T."/>
            <person name="Lv J."/>
            <person name="Arendt D."/>
            <person name="Savage R."/>
            <person name="Osoegawa K."/>
            <person name="de Jong P."/>
            <person name="Lindberg D.R."/>
            <person name="Seaver E.C."/>
            <person name="Weisblat D.A."/>
            <person name="Putnam N.H."/>
            <person name="Grigoriev I.V."/>
            <person name="Rokhsar D.S."/>
        </authorList>
    </citation>
    <scope>NUCLEOTIDE SEQUENCE</scope>
</reference>
<dbReference type="FunCoup" id="T1G7G0">
    <property type="interactions" value="374"/>
</dbReference>
<dbReference type="EMBL" id="KB097656">
    <property type="protein sequence ID" value="ESN92258.1"/>
    <property type="molecule type" value="Genomic_DNA"/>
</dbReference>
<evidence type="ECO:0000256" key="2">
    <source>
        <dbReference type="ARBA" id="ARBA00008328"/>
    </source>
</evidence>
<dbReference type="RefSeq" id="XP_009029607.1">
    <property type="nucleotide sequence ID" value="XM_009031359.1"/>
</dbReference>
<proteinExistence type="inferred from homology"/>
<name>T1G7G0_HELRO</name>
<evidence type="ECO:0000256" key="9">
    <source>
        <dbReference type="SAM" id="Phobius"/>
    </source>
</evidence>
<keyword evidence="5" id="KW-0375">Hydrogen ion transport</keyword>
<feature type="transmembrane region" description="Helical" evidence="9">
    <location>
        <begin position="36"/>
        <end position="54"/>
    </location>
</feature>
<comment type="similarity">
    <text evidence="2">Belongs to the V-ATPase e1/e2 subunit family.</text>
</comment>
<evidence type="ECO:0000256" key="3">
    <source>
        <dbReference type="ARBA" id="ARBA00022448"/>
    </source>
</evidence>
<dbReference type="GeneID" id="20217007"/>
<dbReference type="PANTHER" id="PTHR12263">
    <property type="entry name" value="VACUOLAR ATP SYNTHASE SUBUNIT H"/>
    <property type="match status" value="1"/>
</dbReference>
<keyword evidence="6 9" id="KW-1133">Transmembrane helix</keyword>
<organism evidence="11 12">
    <name type="scientific">Helobdella robusta</name>
    <name type="common">Californian leech</name>
    <dbReference type="NCBI Taxonomy" id="6412"/>
    <lineage>
        <taxon>Eukaryota</taxon>
        <taxon>Metazoa</taxon>
        <taxon>Spiralia</taxon>
        <taxon>Lophotrochozoa</taxon>
        <taxon>Annelida</taxon>
        <taxon>Clitellata</taxon>
        <taxon>Hirudinea</taxon>
        <taxon>Rhynchobdellida</taxon>
        <taxon>Glossiphoniidae</taxon>
        <taxon>Helobdella</taxon>
    </lineage>
</organism>
<dbReference type="eggNOG" id="KOG3500">
    <property type="taxonomic scope" value="Eukaryota"/>
</dbReference>
<evidence type="ECO:0000313" key="12">
    <source>
        <dbReference type="Proteomes" id="UP000015101"/>
    </source>
</evidence>
<evidence type="ECO:0000256" key="8">
    <source>
        <dbReference type="ARBA" id="ARBA00023136"/>
    </source>
</evidence>
<dbReference type="InParanoid" id="T1G7G0"/>
<dbReference type="CTD" id="20217007"/>
<dbReference type="STRING" id="6412.T1G7G0"/>
<dbReference type="OrthoDB" id="1508846at2759"/>
<dbReference type="HOGENOM" id="CLU_170555_0_0_1"/>
<keyword evidence="4 9" id="KW-0812">Transmembrane</keyword>